<sequence>MVLACSPQQSEPQSQRVAVSQSSSSARKGASLSAPASGKVSSAMRVPSNRISSHKPSQESATADGSDPKLVEMINSVIVDRSPSVKWEDIAGLEKAKQALLEMVILPTKRKDLFTGLRKPARGLLLFGPPGTGKTMLAKAVASESQATFFNVSASSLTSKSERVKSLSRHYSWLPFPGSHL</sequence>
<dbReference type="Gene3D" id="3.40.50.300">
    <property type="entry name" value="P-loop containing nucleotide triphosphate hydrolases"/>
    <property type="match status" value="1"/>
</dbReference>
<evidence type="ECO:0000313" key="5">
    <source>
        <dbReference type="EMBL" id="KAL3349005.1"/>
    </source>
</evidence>
<feature type="domain" description="ATPase AAA-type core" evidence="4">
    <location>
        <begin position="124"/>
        <end position="161"/>
    </location>
</feature>
<dbReference type="EMBL" id="JBJKTR010000013">
    <property type="protein sequence ID" value="KAL3349005.1"/>
    <property type="molecule type" value="Genomic_DNA"/>
</dbReference>
<dbReference type="AlphaFoldDB" id="A0ABD2SYW2"/>
<proteinExistence type="predicted"/>
<dbReference type="PANTHER" id="PTHR23074:SF86">
    <property type="entry name" value="SPASTIN"/>
    <property type="match status" value="1"/>
</dbReference>
<dbReference type="GO" id="GO:0005524">
    <property type="term" value="F:ATP binding"/>
    <property type="evidence" value="ECO:0007669"/>
    <property type="project" value="UniProtKB-KW"/>
</dbReference>
<feature type="compositionally biased region" description="Polar residues" evidence="3">
    <location>
        <begin position="1"/>
        <end position="13"/>
    </location>
</feature>
<dbReference type="PANTHER" id="PTHR23074">
    <property type="entry name" value="AAA DOMAIN-CONTAINING"/>
    <property type="match status" value="1"/>
</dbReference>
<dbReference type="InterPro" id="IPR003959">
    <property type="entry name" value="ATPase_AAA_core"/>
</dbReference>
<dbReference type="Proteomes" id="UP001627284">
    <property type="component" value="Unassembled WGS sequence"/>
</dbReference>
<accession>A0ABD2SYW2</accession>
<name>A0ABD2SYW2_9SOLN</name>
<dbReference type="SUPFAM" id="SSF52540">
    <property type="entry name" value="P-loop containing nucleoside triphosphate hydrolases"/>
    <property type="match status" value="1"/>
</dbReference>
<reference evidence="5 6" key="1">
    <citation type="submission" date="2024-05" db="EMBL/GenBank/DDBJ databases">
        <title>De novo assembly of an allotetraploid wild potato.</title>
        <authorList>
            <person name="Hosaka A.J."/>
        </authorList>
    </citation>
    <scope>NUCLEOTIDE SEQUENCE [LARGE SCALE GENOMIC DNA]</scope>
    <source>
        <tissue evidence="5">Young leaves</tissue>
    </source>
</reference>
<evidence type="ECO:0000259" key="4">
    <source>
        <dbReference type="Pfam" id="PF00004"/>
    </source>
</evidence>
<feature type="compositionally biased region" description="Low complexity" evidence="3">
    <location>
        <begin position="14"/>
        <end position="27"/>
    </location>
</feature>
<evidence type="ECO:0000313" key="6">
    <source>
        <dbReference type="Proteomes" id="UP001627284"/>
    </source>
</evidence>
<evidence type="ECO:0000256" key="2">
    <source>
        <dbReference type="ARBA" id="ARBA00022840"/>
    </source>
</evidence>
<protein>
    <recommendedName>
        <fullName evidence="4">ATPase AAA-type core domain-containing protein</fullName>
    </recommendedName>
</protein>
<dbReference type="InterPro" id="IPR027417">
    <property type="entry name" value="P-loop_NTPase"/>
</dbReference>
<organism evidence="5 6">
    <name type="scientific">Solanum stoloniferum</name>
    <dbReference type="NCBI Taxonomy" id="62892"/>
    <lineage>
        <taxon>Eukaryota</taxon>
        <taxon>Viridiplantae</taxon>
        <taxon>Streptophyta</taxon>
        <taxon>Embryophyta</taxon>
        <taxon>Tracheophyta</taxon>
        <taxon>Spermatophyta</taxon>
        <taxon>Magnoliopsida</taxon>
        <taxon>eudicotyledons</taxon>
        <taxon>Gunneridae</taxon>
        <taxon>Pentapetalae</taxon>
        <taxon>asterids</taxon>
        <taxon>lamiids</taxon>
        <taxon>Solanales</taxon>
        <taxon>Solanaceae</taxon>
        <taxon>Solanoideae</taxon>
        <taxon>Solaneae</taxon>
        <taxon>Solanum</taxon>
    </lineage>
</organism>
<feature type="region of interest" description="Disordered" evidence="3">
    <location>
        <begin position="1"/>
        <end position="67"/>
    </location>
</feature>
<keyword evidence="2" id="KW-0067">ATP-binding</keyword>
<dbReference type="InterPro" id="IPR050304">
    <property type="entry name" value="MT-severing_AAA_ATPase"/>
</dbReference>
<dbReference type="GO" id="GO:0000226">
    <property type="term" value="P:microtubule cytoskeleton organization"/>
    <property type="evidence" value="ECO:0007669"/>
    <property type="project" value="UniProtKB-ARBA"/>
</dbReference>
<evidence type="ECO:0000256" key="3">
    <source>
        <dbReference type="SAM" id="MobiDB-lite"/>
    </source>
</evidence>
<keyword evidence="1" id="KW-0547">Nucleotide-binding</keyword>
<evidence type="ECO:0000256" key="1">
    <source>
        <dbReference type="ARBA" id="ARBA00022741"/>
    </source>
</evidence>
<keyword evidence="6" id="KW-1185">Reference proteome</keyword>
<dbReference type="Pfam" id="PF00004">
    <property type="entry name" value="AAA"/>
    <property type="match status" value="1"/>
</dbReference>
<comment type="caution">
    <text evidence="5">The sequence shown here is derived from an EMBL/GenBank/DDBJ whole genome shotgun (WGS) entry which is preliminary data.</text>
</comment>
<feature type="compositionally biased region" description="Polar residues" evidence="3">
    <location>
        <begin position="49"/>
        <end position="63"/>
    </location>
</feature>
<gene>
    <name evidence="5" type="ORF">AABB24_022253</name>
</gene>